<dbReference type="EMBL" id="LFJN01000010">
    <property type="protein sequence ID" value="KPI41198.1"/>
    <property type="molecule type" value="Genomic_DNA"/>
</dbReference>
<comment type="caution">
    <text evidence="3">The sequence shown here is derived from an EMBL/GenBank/DDBJ whole genome shotgun (WGS) entry which is preliminary data.</text>
</comment>
<evidence type="ECO:0000313" key="4">
    <source>
        <dbReference type="Proteomes" id="UP000038010"/>
    </source>
</evidence>
<dbReference type="RefSeq" id="XP_018001161.1">
    <property type="nucleotide sequence ID" value="XM_018148631.1"/>
</dbReference>
<protein>
    <submittedName>
        <fullName evidence="3">Uncharacterized protein</fullName>
    </submittedName>
</protein>
<feature type="region of interest" description="Disordered" evidence="2">
    <location>
        <begin position="1253"/>
        <end position="1288"/>
    </location>
</feature>
<keyword evidence="1" id="KW-0175">Coiled coil</keyword>
<evidence type="ECO:0000256" key="2">
    <source>
        <dbReference type="SAM" id="MobiDB-lite"/>
    </source>
</evidence>
<feature type="coiled-coil region" evidence="1">
    <location>
        <begin position="613"/>
        <end position="647"/>
    </location>
</feature>
<keyword evidence="4" id="KW-1185">Reference proteome</keyword>
<evidence type="ECO:0000313" key="3">
    <source>
        <dbReference type="EMBL" id="KPI41198.1"/>
    </source>
</evidence>
<name>A0A0N0NN77_9EURO</name>
<reference evidence="3 4" key="1">
    <citation type="submission" date="2015-06" db="EMBL/GenBank/DDBJ databases">
        <title>Draft genome of the ant-associated black yeast Phialophora attae CBS 131958.</title>
        <authorList>
            <person name="Moreno L.F."/>
            <person name="Stielow B.J."/>
            <person name="de Hoog S."/>
            <person name="Vicente V.A."/>
            <person name="Weiss V.A."/>
            <person name="de Vries M."/>
            <person name="Cruz L.M."/>
            <person name="Souza E.M."/>
        </authorList>
    </citation>
    <scope>NUCLEOTIDE SEQUENCE [LARGE SCALE GENOMIC DNA]</scope>
    <source>
        <strain evidence="3 4">CBS 131958</strain>
    </source>
</reference>
<dbReference type="VEuPathDB" id="FungiDB:AB675_8201"/>
<dbReference type="GeneID" id="28740511"/>
<feature type="compositionally biased region" description="Polar residues" evidence="2">
    <location>
        <begin position="110"/>
        <end position="129"/>
    </location>
</feature>
<feature type="compositionally biased region" description="Basic and acidic residues" evidence="2">
    <location>
        <begin position="1278"/>
        <end position="1288"/>
    </location>
</feature>
<dbReference type="Proteomes" id="UP000038010">
    <property type="component" value="Unassembled WGS sequence"/>
</dbReference>
<organism evidence="3 4">
    <name type="scientific">Cyphellophora attinorum</name>
    <dbReference type="NCBI Taxonomy" id="1664694"/>
    <lineage>
        <taxon>Eukaryota</taxon>
        <taxon>Fungi</taxon>
        <taxon>Dikarya</taxon>
        <taxon>Ascomycota</taxon>
        <taxon>Pezizomycotina</taxon>
        <taxon>Eurotiomycetes</taxon>
        <taxon>Chaetothyriomycetidae</taxon>
        <taxon>Chaetothyriales</taxon>
        <taxon>Cyphellophoraceae</taxon>
        <taxon>Cyphellophora</taxon>
    </lineage>
</organism>
<feature type="compositionally biased region" description="Basic residues" evidence="2">
    <location>
        <begin position="90"/>
        <end position="101"/>
    </location>
</feature>
<feature type="compositionally biased region" description="Polar residues" evidence="2">
    <location>
        <begin position="154"/>
        <end position="168"/>
    </location>
</feature>
<feature type="region of interest" description="Disordered" evidence="2">
    <location>
        <begin position="23"/>
        <end position="199"/>
    </location>
</feature>
<gene>
    <name evidence="3" type="ORF">AB675_8201</name>
</gene>
<evidence type="ECO:0000256" key="1">
    <source>
        <dbReference type="SAM" id="Coils"/>
    </source>
</evidence>
<sequence length="1419" mass="157946">MGSEVNLLRPKFRAPVLAFVRKSSTQSADVVEKETPGPSPPELTVRRISSRGRSSTLRSAAKRRTTPMPGSSPPNDAVRSLSPGWLALTRKARMSPKRGTKRRTDIIRLTNRTTRGSPRLQYRSSNTPRSRSKQALLPEQSSSTGLVPDEEPISQDQTEAGVQRTQQRSTHDSDDLVGGGPEFGVTESWLPEGSQGTTAAKAMTRESLKFGRRVESLKTPSHVDRLRVDRVRRCLLAEGGSIFDACRQTGCLPNEAIKLATRFLETDLESLLMQRKKKHAWTQEEDYDLKRIQKDLNWSSTQIALYMRRDISQVEQKIQELTTIGKPESPVAVEDTDEHTEHVQLALFQTRLQLIWAALLGSDIAPEWAQLLATKPDVEWLSDISASIPTAVKRLLGAKQAPTYAQLQHLPPVNSDKPGVYGVLLSKPWADSTPDNNRLHVGVALISLNRRLREHARGRNSSHYRFAVRDGLSWPGQSILLSEHSGAVPTEETGSTAVRQTQGLVEAILAVWLDSYVQGRAPIERRKLFWITCAEKDYRGVNYSRMLSRLDSFNFGLGLPPSTRHAAEEAPHVQTGAIDGNALTGDSDKFGRERISAERAAELALAAVFASHRKELEARDKSHRAEINQYRDALEKTKAELRKMRQLPSRDFPKQDSLQPQSTESLLWGVQPVPGDDMKVTDYLALLLRSDTASIASTNVKLRNHRNSPSSDSLSLTTIASHVSLSRSGYKRRLSQAQPNWSGLSEQQIGKWLPGRYIDVAGCSAPPTLHTDTAGIAHRSSQVIGEVSPMRQYSTEDSILLSGLGSLRRTILTQVATQRILTERIGVYPDPDKRQSLSSNASQYMQTKLRVGAPHADFLGLAETSVLSCARVNARLDYMNEWLRHHLLVGMRDPTFDNEFAVARKLGLAIATLAENIDRDQTQFDLFDLLLSACQSHILDRSDASDALRTYDNEQLHTYATSMFNWIRYLTAQIVQLDQRLWRLSTSRGDAATTKLTWPLTTNKPHQNNESDIVPTVIDVGDRMQDDSVSSKAMIEPRDSDLATSEVSLHESLSDSAVLHNAEDAELLQPIERLSEDFHEASANAILLRELLEPPSLKGIQDGSTDSAVLASMVYRRSMLNGTINKVNRHVVLFTARAAYVTELLKHCADKSGYTKSIVHPELAALPHTINGLLSMFKSQTRKLRKVRDAMIARSSSAMASATDLEHLEWMQRIEDVEWTIMSFNTELQRWARKVADVRAALHARIRSSISDSPTRLGRHISGTSPRARQSKMALPAADDHPLADHDAEHSGASYHVLAPEPRICRNCGSEFASGNRLYEHLEMCWKSVEFAVKRVTVSPPALAPQVNENRVNPQSMNYTALPSGLNQGTDFSQAAVYPAPSPEACDPDLQGKTSEQEFVLTEDPQVHRPLRHGVYLEI</sequence>
<accession>A0A0N0NN77</accession>
<proteinExistence type="predicted"/>